<dbReference type="AlphaFoldDB" id="A0A0L6VBW5"/>
<evidence type="ECO:0000256" key="1">
    <source>
        <dbReference type="SAM" id="MobiDB-lite"/>
    </source>
</evidence>
<feature type="compositionally biased region" description="Basic and acidic residues" evidence="1">
    <location>
        <begin position="1"/>
        <end position="18"/>
    </location>
</feature>
<protein>
    <submittedName>
        <fullName evidence="2">Uncharacterized protein</fullName>
    </submittedName>
</protein>
<evidence type="ECO:0000313" key="3">
    <source>
        <dbReference type="Proteomes" id="UP000037035"/>
    </source>
</evidence>
<comment type="caution">
    <text evidence="2">The sequence shown here is derived from an EMBL/GenBank/DDBJ whole genome shotgun (WGS) entry which is preliminary data.</text>
</comment>
<proteinExistence type="predicted"/>
<feature type="region of interest" description="Disordered" evidence="1">
    <location>
        <begin position="1"/>
        <end position="22"/>
    </location>
</feature>
<dbReference type="VEuPathDB" id="FungiDB:VP01_2006g4"/>
<reference evidence="2 3" key="1">
    <citation type="submission" date="2015-08" db="EMBL/GenBank/DDBJ databases">
        <title>Next Generation Sequencing and Analysis of the Genome of Puccinia sorghi L Schw, the Causal Agent of Maize Common Rust.</title>
        <authorList>
            <person name="Rochi L."/>
            <person name="Burguener G."/>
            <person name="Darino M."/>
            <person name="Turjanski A."/>
            <person name="Kreff E."/>
            <person name="Dieguez M.J."/>
            <person name="Sacco F."/>
        </authorList>
    </citation>
    <scope>NUCLEOTIDE SEQUENCE [LARGE SCALE GENOMIC DNA]</scope>
    <source>
        <strain evidence="2 3">RO10H11247</strain>
    </source>
</reference>
<dbReference type="EMBL" id="LAVV01006845">
    <property type="protein sequence ID" value="KNZ58047.1"/>
    <property type="molecule type" value="Genomic_DNA"/>
</dbReference>
<gene>
    <name evidence="2" type="ORF">VP01_2006g4</name>
</gene>
<dbReference type="Proteomes" id="UP000037035">
    <property type="component" value="Unassembled WGS sequence"/>
</dbReference>
<accession>A0A0L6VBW5</accession>
<keyword evidence="3" id="KW-1185">Reference proteome</keyword>
<organism evidence="2 3">
    <name type="scientific">Puccinia sorghi</name>
    <dbReference type="NCBI Taxonomy" id="27349"/>
    <lineage>
        <taxon>Eukaryota</taxon>
        <taxon>Fungi</taxon>
        <taxon>Dikarya</taxon>
        <taxon>Basidiomycota</taxon>
        <taxon>Pucciniomycotina</taxon>
        <taxon>Pucciniomycetes</taxon>
        <taxon>Pucciniales</taxon>
        <taxon>Pucciniaceae</taxon>
        <taxon>Puccinia</taxon>
    </lineage>
</organism>
<evidence type="ECO:0000313" key="2">
    <source>
        <dbReference type="EMBL" id="KNZ58047.1"/>
    </source>
</evidence>
<name>A0A0L6VBW5_9BASI</name>
<sequence length="83" mass="9685">MAKILKDQEKQAWQEKKTGQTTNKSLQLICSQSQPEDFEDQGKIFVKEDYKNSLSYLEDIKHYAYWYGEKTTVVSCSGIELLE</sequence>